<name>A0A9E7JTK8_9LILI</name>
<feature type="compositionally biased region" description="Basic and acidic residues" evidence="1">
    <location>
        <begin position="140"/>
        <end position="152"/>
    </location>
</feature>
<dbReference type="Proteomes" id="UP001055439">
    <property type="component" value="Chromosome 3"/>
</dbReference>
<sequence>MGISRGRGNVTRSFDAALRLASIHSRSKAASSPSDKNKERRNLSIPTLSVSKHNCQLTCHRKQLSSRHSQHLISGSSPCPHRCLKAWLKGDTFRSASELTLHQTREPLGFSASWIPCVPFSISFEQDLEWMQEAPAGQKYRKEGTKQERTQMELRPGANFESHGQANF</sequence>
<proteinExistence type="predicted"/>
<gene>
    <name evidence="2" type="ORF">MUK42_32788</name>
</gene>
<feature type="region of interest" description="Disordered" evidence="1">
    <location>
        <begin position="139"/>
        <end position="168"/>
    </location>
</feature>
<protein>
    <submittedName>
        <fullName evidence="2">Uncharacterized protein</fullName>
    </submittedName>
</protein>
<evidence type="ECO:0000256" key="1">
    <source>
        <dbReference type="SAM" id="MobiDB-lite"/>
    </source>
</evidence>
<accession>A0A9E7JTK8</accession>
<reference evidence="2" key="1">
    <citation type="submission" date="2022-05" db="EMBL/GenBank/DDBJ databases">
        <title>The Musa troglodytarum L. genome provides insights into the mechanism of non-climacteric behaviour and enrichment of carotenoids.</title>
        <authorList>
            <person name="Wang J."/>
        </authorList>
    </citation>
    <scope>NUCLEOTIDE SEQUENCE</scope>
    <source>
        <tissue evidence="2">Leaf</tissue>
    </source>
</reference>
<dbReference type="AlphaFoldDB" id="A0A9E7JTK8"/>
<evidence type="ECO:0000313" key="2">
    <source>
        <dbReference type="EMBL" id="URD92114.1"/>
    </source>
</evidence>
<evidence type="ECO:0000313" key="3">
    <source>
        <dbReference type="Proteomes" id="UP001055439"/>
    </source>
</evidence>
<dbReference type="EMBL" id="CP097505">
    <property type="protein sequence ID" value="URD92114.1"/>
    <property type="molecule type" value="Genomic_DNA"/>
</dbReference>
<organism evidence="2 3">
    <name type="scientific">Musa troglodytarum</name>
    <name type="common">fe'i banana</name>
    <dbReference type="NCBI Taxonomy" id="320322"/>
    <lineage>
        <taxon>Eukaryota</taxon>
        <taxon>Viridiplantae</taxon>
        <taxon>Streptophyta</taxon>
        <taxon>Embryophyta</taxon>
        <taxon>Tracheophyta</taxon>
        <taxon>Spermatophyta</taxon>
        <taxon>Magnoliopsida</taxon>
        <taxon>Liliopsida</taxon>
        <taxon>Zingiberales</taxon>
        <taxon>Musaceae</taxon>
        <taxon>Musa</taxon>
    </lineage>
</organism>
<keyword evidence="3" id="KW-1185">Reference proteome</keyword>